<dbReference type="GO" id="GO:0003677">
    <property type="term" value="F:DNA binding"/>
    <property type="evidence" value="ECO:0007669"/>
    <property type="project" value="InterPro"/>
</dbReference>
<keyword evidence="3" id="KW-1185">Reference proteome</keyword>
<dbReference type="STRING" id="1210063.GCA_001612665_01467"/>
<reference evidence="2 3" key="1">
    <citation type="submission" date="2019-03" db="EMBL/GenBank/DDBJ databases">
        <title>Genomic Encyclopedia of Type Strains, Phase IV (KMG-IV): sequencing the most valuable type-strain genomes for metagenomic binning, comparative biology and taxonomic classification.</title>
        <authorList>
            <person name="Goeker M."/>
        </authorList>
    </citation>
    <scope>NUCLEOTIDE SEQUENCE [LARGE SCALE GENOMIC DNA]</scope>
    <source>
        <strain evidence="2 3">DSM 44684</strain>
    </source>
</reference>
<gene>
    <name evidence="2" type="ORF">DFR71_3810</name>
</gene>
<evidence type="ECO:0008006" key="4">
    <source>
        <dbReference type="Google" id="ProtNLM"/>
    </source>
</evidence>
<feature type="region of interest" description="Disordered" evidence="1">
    <location>
        <begin position="123"/>
        <end position="156"/>
    </location>
</feature>
<dbReference type="InterPro" id="IPR004401">
    <property type="entry name" value="YbaB/EbfC"/>
</dbReference>
<feature type="compositionally biased region" description="Basic and acidic residues" evidence="1">
    <location>
        <begin position="140"/>
        <end position="156"/>
    </location>
</feature>
<dbReference type="Pfam" id="PF02575">
    <property type="entry name" value="YbaB_DNA_bd"/>
    <property type="match status" value="1"/>
</dbReference>
<accession>A0A4R1G223</accession>
<comment type="caution">
    <text evidence="2">The sequence shown here is derived from an EMBL/GenBank/DDBJ whole genome shotgun (WGS) entry which is preliminary data.</text>
</comment>
<dbReference type="RefSeq" id="WP_067447272.1">
    <property type="nucleotide sequence ID" value="NZ_SMFR01000002.1"/>
</dbReference>
<proteinExistence type="predicted"/>
<dbReference type="Proteomes" id="UP000294856">
    <property type="component" value="Unassembled WGS sequence"/>
</dbReference>
<name>A0A4R1G223_9NOCA</name>
<dbReference type="Gene3D" id="3.30.1310.10">
    <property type="entry name" value="Nucleoid-associated protein YbaB-like domain"/>
    <property type="match status" value="2"/>
</dbReference>
<dbReference type="AlphaFoldDB" id="A0A4R1G223"/>
<evidence type="ECO:0000313" key="2">
    <source>
        <dbReference type="EMBL" id="TCJ97761.1"/>
    </source>
</evidence>
<evidence type="ECO:0000256" key="1">
    <source>
        <dbReference type="SAM" id="MobiDB-lite"/>
    </source>
</evidence>
<organism evidence="2 3">
    <name type="scientific">Nocardia alba</name>
    <dbReference type="NCBI Taxonomy" id="225051"/>
    <lineage>
        <taxon>Bacteria</taxon>
        <taxon>Bacillati</taxon>
        <taxon>Actinomycetota</taxon>
        <taxon>Actinomycetes</taxon>
        <taxon>Mycobacteriales</taxon>
        <taxon>Nocardiaceae</taxon>
        <taxon>Nocardia</taxon>
    </lineage>
</organism>
<dbReference type="SUPFAM" id="SSF82607">
    <property type="entry name" value="YbaB-like"/>
    <property type="match status" value="2"/>
</dbReference>
<protein>
    <recommendedName>
        <fullName evidence="4">YbaB/EbfC DNA-binding family protein</fullName>
    </recommendedName>
</protein>
<sequence>MTTGNERGAAGDRLRGEATQVLDEVVELISGIAAAQIHQRQLTATVSVEGERITVVADASGAVDRIEFADDIDELSYGQLARSTVRAAQQAAEQVRDRADELLAPLRSLHARLPKLSDLVDWLPPQDELPPPPRALLTPPDERDPRPDPVPGHDDPETVELIELQQQRALLYAVGAAEGGRVTVAVNADGVMIDLRLSGNVGDLDYDELAEVIVECSRVAVAAVARKVAALYGTGRDDRPHYEGPAAMVAELNLLRDQLR</sequence>
<dbReference type="EMBL" id="SMFR01000002">
    <property type="protein sequence ID" value="TCJ97761.1"/>
    <property type="molecule type" value="Genomic_DNA"/>
</dbReference>
<dbReference type="InterPro" id="IPR036894">
    <property type="entry name" value="YbaB-like_sf"/>
</dbReference>
<evidence type="ECO:0000313" key="3">
    <source>
        <dbReference type="Proteomes" id="UP000294856"/>
    </source>
</evidence>